<protein>
    <submittedName>
        <fullName evidence="1">Uncharacterized protein</fullName>
    </submittedName>
</protein>
<keyword evidence="2" id="KW-1185">Reference proteome</keyword>
<dbReference type="RefSeq" id="WP_008632287.1">
    <property type="nucleotide sequence ID" value="NZ_AIJQ01000006.1"/>
</dbReference>
<sequence length="61" mass="6382">MRSFWPLLLLLALGVGLGQRLVLPEGAVAGEPLTLSGEGLPEGRYPLALEGPGGTRVEEVE</sequence>
<proteinExistence type="predicted"/>
<dbReference type="AlphaFoldDB" id="H7GG54"/>
<name>H7GG54_9DEIN</name>
<accession>H7GG54</accession>
<gene>
    <name evidence="1" type="ORF">RLTM_05736</name>
</gene>
<dbReference type="EMBL" id="AIJQ01000006">
    <property type="protein sequence ID" value="EIA39228.1"/>
    <property type="molecule type" value="Genomic_DNA"/>
</dbReference>
<comment type="caution">
    <text evidence="1">The sequence shown here is derived from an EMBL/GenBank/DDBJ whole genome shotgun (WGS) entry which is preliminary data.</text>
</comment>
<reference evidence="1 2" key="1">
    <citation type="journal article" date="2012" name="J. Bacteriol.">
        <title>Draft genome sequence of Thermus sp. strain RL, isolated from a hot water spring located atop the Himalayan ranges at Manikaran, India.</title>
        <authorList>
            <person name="Dwivedi V."/>
            <person name="Sangwan N."/>
            <person name="Nigam A."/>
            <person name="Garg N."/>
            <person name="Niharika N."/>
            <person name="Khurana P."/>
            <person name="Khurana J.P."/>
            <person name="Lal R."/>
        </authorList>
    </citation>
    <scope>NUCLEOTIDE SEQUENCE [LARGE SCALE GENOMIC DNA]</scope>
    <source>
        <strain evidence="1 2">RL</strain>
    </source>
</reference>
<dbReference type="Proteomes" id="UP000053186">
    <property type="component" value="Unassembled WGS sequence"/>
</dbReference>
<organism evidence="1 2">
    <name type="scientific">Thermus parvatiensis</name>
    <dbReference type="NCBI Taxonomy" id="456163"/>
    <lineage>
        <taxon>Bacteria</taxon>
        <taxon>Thermotogati</taxon>
        <taxon>Deinococcota</taxon>
        <taxon>Deinococci</taxon>
        <taxon>Thermales</taxon>
        <taxon>Thermaceae</taxon>
        <taxon>Thermus</taxon>
    </lineage>
</organism>
<evidence type="ECO:0000313" key="1">
    <source>
        <dbReference type="EMBL" id="EIA39228.1"/>
    </source>
</evidence>
<evidence type="ECO:0000313" key="2">
    <source>
        <dbReference type="Proteomes" id="UP000053186"/>
    </source>
</evidence>
<dbReference type="PATRIC" id="fig|456163.3.peg.1129"/>